<organism evidence="3 4">
    <name type="scientific">Asanoa siamensis</name>
    <dbReference type="NCBI Taxonomy" id="926357"/>
    <lineage>
        <taxon>Bacteria</taxon>
        <taxon>Bacillati</taxon>
        <taxon>Actinomycetota</taxon>
        <taxon>Actinomycetes</taxon>
        <taxon>Micromonosporales</taxon>
        <taxon>Micromonosporaceae</taxon>
        <taxon>Asanoa</taxon>
    </lineage>
</organism>
<evidence type="ECO:0000259" key="2">
    <source>
        <dbReference type="Pfam" id="PF13193"/>
    </source>
</evidence>
<dbReference type="InterPro" id="IPR042099">
    <property type="entry name" value="ANL_N_sf"/>
</dbReference>
<evidence type="ECO:0000313" key="4">
    <source>
        <dbReference type="Proteomes" id="UP000604117"/>
    </source>
</evidence>
<proteinExistence type="predicted"/>
<dbReference type="InterPro" id="IPR020845">
    <property type="entry name" value="AMP-binding_CS"/>
</dbReference>
<dbReference type="EMBL" id="BONE01000001">
    <property type="protein sequence ID" value="GIF70693.1"/>
    <property type="molecule type" value="Genomic_DNA"/>
</dbReference>
<comment type="caution">
    <text evidence="3">The sequence shown here is derived from an EMBL/GenBank/DDBJ whole genome shotgun (WGS) entry which is preliminary data.</text>
</comment>
<gene>
    <name evidence="3" type="primary">fadD_1</name>
    <name evidence="3" type="ORF">Asi02nite_02110</name>
</gene>
<dbReference type="InterPro" id="IPR045851">
    <property type="entry name" value="AMP-bd_C_sf"/>
</dbReference>
<dbReference type="Gene3D" id="3.30.300.30">
    <property type="match status" value="1"/>
</dbReference>
<sequence>MRATVGDTVPDSATVVDRRSDTLADRVAAAAVATPDKPALVWHDTTVSWRELDRRVDAAATALTGLNLSTGARVALALPNSLRYAVTFFAVLRAGLVAVPTNPQYTARELRHVLADSGASVLVATPDVGRLVEGVRADLPELSRILEKLPEDATGPAPAPVGGDLAVLLYTSGTEGRPKGAMLSHRALLANHEQIDGITPTVLGPGDTVLLALPFFHAYGLNSGLGAVAYHGATGVVVDRFDPADAVAVIARHRVTGLVGVPSMYQAWSLLPGLGEAMSSVRVAVCGAAPLDAETSARFTRATSHALFVGYGLTETAPVVTSTLASPTPKAGSIGRPIPGVEVRLVAPDGSEVSEVSDLDGDEFDLEVGPPETDPGEIVVRGANLFSGYWPDGSGGPDADGWWATGDIAYADADGDLFLVDRRGELIIVNGFNVYPREVEQVLEAHPGVAEAAVIGVPHPFTGQTVKAFVVRTPGTHVEPEDLLAHAEEHLARFKTPTALEFVTELPHSAIGKVRKAELRGSDDA</sequence>
<dbReference type="InterPro" id="IPR025110">
    <property type="entry name" value="AMP-bd_C"/>
</dbReference>
<dbReference type="InterPro" id="IPR000873">
    <property type="entry name" value="AMP-dep_synth/lig_dom"/>
</dbReference>
<keyword evidence="4" id="KW-1185">Reference proteome</keyword>
<dbReference type="Pfam" id="PF13193">
    <property type="entry name" value="AMP-binding_C"/>
    <property type="match status" value="1"/>
</dbReference>
<reference evidence="3 4" key="1">
    <citation type="submission" date="2021-01" db="EMBL/GenBank/DDBJ databases">
        <title>Whole genome shotgun sequence of Asanoa siamensis NBRC 107932.</title>
        <authorList>
            <person name="Komaki H."/>
            <person name="Tamura T."/>
        </authorList>
    </citation>
    <scope>NUCLEOTIDE SEQUENCE [LARGE SCALE GENOMIC DNA]</scope>
    <source>
        <strain evidence="3 4">NBRC 107932</strain>
    </source>
</reference>
<feature type="domain" description="AMP-dependent synthetase/ligase" evidence="1">
    <location>
        <begin position="29"/>
        <end position="390"/>
    </location>
</feature>
<evidence type="ECO:0000313" key="3">
    <source>
        <dbReference type="EMBL" id="GIF70693.1"/>
    </source>
</evidence>
<protein>
    <submittedName>
        <fullName evidence="3">Long-chain acyl-CoA synthetase</fullName>
    </submittedName>
</protein>
<feature type="domain" description="AMP-binding enzyme C-terminal" evidence="2">
    <location>
        <begin position="438"/>
        <end position="513"/>
    </location>
</feature>
<evidence type="ECO:0000259" key="1">
    <source>
        <dbReference type="Pfam" id="PF00501"/>
    </source>
</evidence>
<dbReference type="Proteomes" id="UP000604117">
    <property type="component" value="Unassembled WGS sequence"/>
</dbReference>
<dbReference type="Pfam" id="PF00501">
    <property type="entry name" value="AMP-binding"/>
    <property type="match status" value="1"/>
</dbReference>
<name>A0ABQ4CHD6_9ACTN</name>
<dbReference type="PANTHER" id="PTHR43767">
    <property type="entry name" value="LONG-CHAIN-FATTY-ACID--COA LIGASE"/>
    <property type="match status" value="1"/>
</dbReference>
<accession>A0ABQ4CHD6</accession>
<dbReference type="InterPro" id="IPR050237">
    <property type="entry name" value="ATP-dep_AMP-bd_enzyme"/>
</dbReference>
<dbReference type="PANTHER" id="PTHR43767:SF1">
    <property type="entry name" value="NONRIBOSOMAL PEPTIDE SYNTHASE PES1 (EUROFUNG)-RELATED"/>
    <property type="match status" value="1"/>
</dbReference>
<dbReference type="PROSITE" id="PS00455">
    <property type="entry name" value="AMP_BINDING"/>
    <property type="match status" value="1"/>
</dbReference>
<dbReference type="Gene3D" id="3.40.50.12780">
    <property type="entry name" value="N-terminal domain of ligase-like"/>
    <property type="match status" value="1"/>
</dbReference>
<dbReference type="SUPFAM" id="SSF56801">
    <property type="entry name" value="Acetyl-CoA synthetase-like"/>
    <property type="match status" value="1"/>
</dbReference>